<feature type="domain" description="CBS" evidence="3">
    <location>
        <begin position="7"/>
        <end position="65"/>
    </location>
</feature>
<dbReference type="EMBL" id="JACCBF010000001">
    <property type="protein sequence ID" value="NYD29673.1"/>
    <property type="molecule type" value="Genomic_DNA"/>
</dbReference>
<evidence type="ECO:0000256" key="2">
    <source>
        <dbReference type="PROSITE-ProRule" id="PRU00703"/>
    </source>
</evidence>
<keyword evidence="5" id="KW-1185">Reference proteome</keyword>
<dbReference type="Gene3D" id="3.10.580.10">
    <property type="entry name" value="CBS-domain"/>
    <property type="match status" value="2"/>
</dbReference>
<feature type="domain" description="CBS" evidence="3">
    <location>
        <begin position="67"/>
        <end position="126"/>
    </location>
</feature>
<organism evidence="4 5">
    <name type="scientific">Nocardioides kongjuensis</name>
    <dbReference type="NCBI Taxonomy" id="349522"/>
    <lineage>
        <taxon>Bacteria</taxon>
        <taxon>Bacillati</taxon>
        <taxon>Actinomycetota</taxon>
        <taxon>Actinomycetes</taxon>
        <taxon>Propionibacteriales</taxon>
        <taxon>Nocardioidaceae</taxon>
        <taxon>Nocardioides</taxon>
    </lineage>
</organism>
<dbReference type="Pfam" id="PF00571">
    <property type="entry name" value="CBS"/>
    <property type="match status" value="2"/>
</dbReference>
<dbReference type="InterPro" id="IPR051257">
    <property type="entry name" value="Diverse_CBS-Domain"/>
</dbReference>
<evidence type="ECO:0000313" key="4">
    <source>
        <dbReference type="EMBL" id="NYD29673.1"/>
    </source>
</evidence>
<name>A0A852R4E3_9ACTN</name>
<dbReference type="AlphaFoldDB" id="A0A852R4E3"/>
<keyword evidence="1 2" id="KW-0129">CBS domain</keyword>
<evidence type="ECO:0000256" key="1">
    <source>
        <dbReference type="ARBA" id="ARBA00023122"/>
    </source>
</evidence>
<evidence type="ECO:0000313" key="5">
    <source>
        <dbReference type="Proteomes" id="UP000582231"/>
    </source>
</evidence>
<reference evidence="4 5" key="1">
    <citation type="submission" date="2020-07" db="EMBL/GenBank/DDBJ databases">
        <title>Sequencing the genomes of 1000 actinobacteria strains.</title>
        <authorList>
            <person name="Klenk H.-P."/>
        </authorList>
    </citation>
    <scope>NUCLEOTIDE SEQUENCE [LARGE SCALE GENOMIC DNA]</scope>
    <source>
        <strain evidence="4 5">DSM 19082</strain>
    </source>
</reference>
<sequence>MLVKDIMNARPVTIRTDQPIGAAGRVLARHAVTALPVVDEEGRIVGVVSEADVIARARLTDPVGEAMSRVVALVHPETDVAELREVLTRTAVKSLPVVDAADQVVGVVSRSDLVRVFAHDDEKLEEDVADVLAHARVSGCRVRVRNGIVQLTGLDAPDDPREASVIDAVIDAVVATPGVVAVRRG</sequence>
<protein>
    <submittedName>
        <fullName evidence="4">CBS domain-containing protein</fullName>
    </submittedName>
</protein>
<proteinExistence type="predicted"/>
<dbReference type="PANTHER" id="PTHR43080">
    <property type="entry name" value="CBS DOMAIN-CONTAINING PROTEIN CBSX3, MITOCHONDRIAL"/>
    <property type="match status" value="1"/>
</dbReference>
<dbReference type="SMART" id="SM00116">
    <property type="entry name" value="CBS"/>
    <property type="match status" value="2"/>
</dbReference>
<dbReference type="InterPro" id="IPR046342">
    <property type="entry name" value="CBS_dom_sf"/>
</dbReference>
<dbReference type="InterPro" id="IPR000644">
    <property type="entry name" value="CBS_dom"/>
</dbReference>
<gene>
    <name evidence="4" type="ORF">BJ958_001219</name>
</gene>
<comment type="caution">
    <text evidence="4">The sequence shown here is derived from an EMBL/GenBank/DDBJ whole genome shotgun (WGS) entry which is preliminary data.</text>
</comment>
<evidence type="ECO:0000259" key="3">
    <source>
        <dbReference type="PROSITE" id="PS51371"/>
    </source>
</evidence>
<dbReference type="Proteomes" id="UP000582231">
    <property type="component" value="Unassembled WGS sequence"/>
</dbReference>
<dbReference type="PANTHER" id="PTHR43080:SF2">
    <property type="entry name" value="CBS DOMAIN-CONTAINING PROTEIN"/>
    <property type="match status" value="1"/>
</dbReference>
<dbReference type="SUPFAM" id="SSF54631">
    <property type="entry name" value="CBS-domain pair"/>
    <property type="match status" value="1"/>
</dbReference>
<dbReference type="PROSITE" id="PS51371">
    <property type="entry name" value="CBS"/>
    <property type="match status" value="2"/>
</dbReference>
<accession>A0A852R4E3</accession>
<dbReference type="RefSeq" id="WP_179726024.1">
    <property type="nucleotide sequence ID" value="NZ_BAABEF010000001.1"/>
</dbReference>